<dbReference type="AlphaFoldDB" id="I0EKZ5"/>
<dbReference type="STRING" id="182217.HCW_01645"/>
<dbReference type="EMBL" id="CP003479">
    <property type="protein sequence ID" value="AFI03614.1"/>
    <property type="molecule type" value="Genomic_DNA"/>
</dbReference>
<dbReference type="HOGENOM" id="CLU_098600_0_0_7"/>
<dbReference type="KEGG" id="hce:HCW_01645"/>
<evidence type="ECO:0000313" key="2">
    <source>
        <dbReference type="EMBL" id="AFI03614.1"/>
    </source>
</evidence>
<dbReference type="Gene3D" id="2.40.128.270">
    <property type="match status" value="1"/>
</dbReference>
<dbReference type="eggNOG" id="COG3187">
    <property type="taxonomic scope" value="Bacteria"/>
</dbReference>
<name>I0EKZ5_HELC0</name>
<evidence type="ECO:0000313" key="3">
    <source>
        <dbReference type="Proteomes" id="UP000005010"/>
    </source>
</evidence>
<dbReference type="InterPro" id="IPR005184">
    <property type="entry name" value="DUF306_Meta_HslJ"/>
</dbReference>
<protein>
    <submittedName>
        <fullName evidence="2">Putative secreted motility protein</fullName>
    </submittedName>
</protein>
<organism evidence="2 3">
    <name type="scientific">Helicobacter cetorum (strain ATCC BAA-429 / MIT 00-7128)</name>
    <dbReference type="NCBI Taxonomy" id="182217"/>
    <lineage>
        <taxon>Bacteria</taxon>
        <taxon>Pseudomonadati</taxon>
        <taxon>Campylobacterota</taxon>
        <taxon>Epsilonproteobacteria</taxon>
        <taxon>Campylobacterales</taxon>
        <taxon>Helicobacteraceae</taxon>
        <taxon>Helicobacter</taxon>
    </lineage>
</organism>
<dbReference type="Pfam" id="PF03724">
    <property type="entry name" value="META"/>
    <property type="match status" value="1"/>
</dbReference>
<feature type="domain" description="DUF306" evidence="1">
    <location>
        <begin position="103"/>
        <end position="192"/>
    </location>
</feature>
<dbReference type="InterPro" id="IPR038670">
    <property type="entry name" value="HslJ-like_sf"/>
</dbReference>
<dbReference type="PROSITE" id="PS51257">
    <property type="entry name" value="PROKAR_LIPOPROTEIN"/>
    <property type="match status" value="1"/>
</dbReference>
<dbReference type="Proteomes" id="UP000005010">
    <property type="component" value="Chromosome"/>
</dbReference>
<evidence type="ECO:0000259" key="1">
    <source>
        <dbReference type="Pfam" id="PF03724"/>
    </source>
</evidence>
<dbReference type="PATRIC" id="fig|182217.3.peg.342"/>
<dbReference type="PANTHER" id="PTHR35535:SF1">
    <property type="entry name" value="HEAT SHOCK PROTEIN HSLJ"/>
    <property type="match status" value="1"/>
</dbReference>
<dbReference type="InterPro" id="IPR053147">
    <property type="entry name" value="Hsp_HslJ-like"/>
</dbReference>
<accession>I0EKZ5</accession>
<sequence length="199" mass="23801">MNVRLMGMSVMLACTLSGCFLFKIFDHKKLSNSNWRIQKVEMNHKTYNIDTMLADSAFRENQEDEGLSTDNTALPEEKAKTIEMEQKEKKKHWYERWYALLRKKPRPKNSMGEFVFDQNEERIYGRGYCNRYFASYMWWDNNHIKVEDSGISRKVCRDEHLMAFELDFMENFKGMFVLTRGKNTLILDNQKMKIYLVTP</sequence>
<proteinExistence type="predicted"/>
<reference evidence="3" key="1">
    <citation type="submission" date="2012-04" db="EMBL/GenBank/DDBJ databases">
        <title>Complete genome sequence of Helicobacter cetorum strain MIT 00-7128.</title>
        <authorList>
            <person name="Kersulyte D."/>
            <person name="Berg D.E."/>
        </authorList>
    </citation>
    <scope>NUCLEOTIDE SEQUENCE [LARGE SCALE GENOMIC DNA]</scope>
    <source>
        <strain evidence="3">MIT 00-7128</strain>
    </source>
</reference>
<gene>
    <name evidence="2" type="ordered locus">HCW_01645</name>
</gene>
<dbReference type="RefSeq" id="WP_014660487.1">
    <property type="nucleotide sequence ID" value="NC_017737.1"/>
</dbReference>
<keyword evidence="3" id="KW-1185">Reference proteome</keyword>
<dbReference type="PANTHER" id="PTHR35535">
    <property type="entry name" value="HEAT SHOCK PROTEIN HSLJ"/>
    <property type="match status" value="1"/>
</dbReference>